<organism evidence="1 2">
    <name type="scientific">Luteibacter yeojuensis</name>
    <dbReference type="NCBI Taxonomy" id="345309"/>
    <lineage>
        <taxon>Bacteria</taxon>
        <taxon>Pseudomonadati</taxon>
        <taxon>Pseudomonadota</taxon>
        <taxon>Gammaproteobacteria</taxon>
        <taxon>Lysobacterales</taxon>
        <taxon>Rhodanobacteraceae</taxon>
        <taxon>Luteibacter</taxon>
    </lineage>
</organism>
<protein>
    <submittedName>
        <fullName evidence="1">Uncharacterized protein</fullName>
    </submittedName>
</protein>
<name>A0A7X5QRZ2_9GAMM</name>
<gene>
    <name evidence="1" type="ORF">HBF32_02530</name>
</gene>
<evidence type="ECO:0000313" key="1">
    <source>
        <dbReference type="EMBL" id="NID14338.1"/>
    </source>
</evidence>
<dbReference type="AlphaFoldDB" id="A0A7X5QRZ2"/>
<comment type="caution">
    <text evidence="1">The sequence shown here is derived from an EMBL/GenBank/DDBJ whole genome shotgun (WGS) entry which is preliminary data.</text>
</comment>
<dbReference type="RefSeq" id="WP_166698056.1">
    <property type="nucleotide sequence ID" value="NZ_JAAQTL010000001.1"/>
</dbReference>
<dbReference type="Proteomes" id="UP000518878">
    <property type="component" value="Unassembled WGS sequence"/>
</dbReference>
<keyword evidence="2" id="KW-1185">Reference proteome</keyword>
<sequence>MEVKHTPGPWKAVIHDGEFAVVVDRKAHGGLETRYVVAGKIRGAIGELAANALLIASGPKLLNALLAFMELDSTFGSATDQYLREMLSDGESSAIASAVLLGREAIASATGG</sequence>
<accession>A0A7X5QRZ2</accession>
<evidence type="ECO:0000313" key="2">
    <source>
        <dbReference type="Proteomes" id="UP000518878"/>
    </source>
</evidence>
<dbReference type="EMBL" id="JAAQTL010000001">
    <property type="protein sequence ID" value="NID14338.1"/>
    <property type="molecule type" value="Genomic_DNA"/>
</dbReference>
<reference evidence="1 2" key="1">
    <citation type="journal article" date="2006" name="Int. J. Syst. Evol. Microbiol.">
        <title>Dyella yeojuensis sp. nov., isolated from greenhouse soil in Korea.</title>
        <authorList>
            <person name="Kim B.Y."/>
            <person name="Weon H.Y."/>
            <person name="Lee K.H."/>
            <person name="Seok S.J."/>
            <person name="Kwon S.W."/>
            <person name="Go S.J."/>
            <person name="Stackebrandt E."/>
        </authorList>
    </citation>
    <scope>NUCLEOTIDE SEQUENCE [LARGE SCALE GENOMIC DNA]</scope>
    <source>
        <strain evidence="1 2">DSM 17673</strain>
    </source>
</reference>
<proteinExistence type="predicted"/>